<evidence type="ECO:0000256" key="3">
    <source>
        <dbReference type="ARBA" id="ARBA00015520"/>
    </source>
</evidence>
<dbReference type="GeneID" id="109416759"/>
<comment type="subcellular location">
    <subcellularLocation>
        <location evidence="1">Nucleus</location>
        <location evidence="1">Nucleolus</location>
    </subcellularLocation>
</comment>
<organism evidence="7 8">
    <name type="scientific">Aedes albopictus</name>
    <name type="common">Asian tiger mosquito</name>
    <name type="synonym">Stegomyia albopicta</name>
    <dbReference type="NCBI Taxonomy" id="7160"/>
    <lineage>
        <taxon>Eukaryota</taxon>
        <taxon>Metazoa</taxon>
        <taxon>Ecdysozoa</taxon>
        <taxon>Arthropoda</taxon>
        <taxon>Hexapoda</taxon>
        <taxon>Insecta</taxon>
        <taxon>Pterygota</taxon>
        <taxon>Neoptera</taxon>
        <taxon>Endopterygota</taxon>
        <taxon>Diptera</taxon>
        <taxon>Nematocera</taxon>
        <taxon>Culicoidea</taxon>
        <taxon>Culicidae</taxon>
        <taxon>Culicinae</taxon>
        <taxon>Aedini</taxon>
        <taxon>Aedes</taxon>
        <taxon>Stegomyia</taxon>
    </lineage>
</organism>
<dbReference type="InterPro" id="IPR019186">
    <property type="entry name" value="Nucleolar_protein_12"/>
</dbReference>
<dbReference type="RefSeq" id="XP_019546361.3">
    <property type="nucleotide sequence ID" value="XM_019690816.3"/>
</dbReference>
<evidence type="ECO:0000256" key="1">
    <source>
        <dbReference type="ARBA" id="ARBA00004604"/>
    </source>
</evidence>
<evidence type="ECO:0000313" key="7">
    <source>
        <dbReference type="EnsemblMetazoa" id="AALFPA23_016895.P24677"/>
    </source>
</evidence>
<protein>
    <recommendedName>
        <fullName evidence="3">Nucleolar protein 12</fullName>
    </recommendedName>
</protein>
<name>A0ABM1ZBI2_AEDAL</name>
<reference evidence="8" key="1">
    <citation type="journal article" date="2015" name="Proc. Natl. Acad. Sci. U.S.A.">
        <title>Genome sequence of the Asian Tiger mosquito, Aedes albopictus, reveals insights into its biology, genetics, and evolution.</title>
        <authorList>
            <person name="Chen X.G."/>
            <person name="Jiang X."/>
            <person name="Gu J."/>
            <person name="Xu M."/>
            <person name="Wu Y."/>
            <person name="Deng Y."/>
            <person name="Zhang C."/>
            <person name="Bonizzoni M."/>
            <person name="Dermauw W."/>
            <person name="Vontas J."/>
            <person name="Armbruster P."/>
            <person name="Huang X."/>
            <person name="Yang Y."/>
            <person name="Zhang H."/>
            <person name="He W."/>
            <person name="Peng H."/>
            <person name="Liu Y."/>
            <person name="Wu K."/>
            <person name="Chen J."/>
            <person name="Lirakis M."/>
            <person name="Topalis P."/>
            <person name="Van Leeuwen T."/>
            <person name="Hall A.B."/>
            <person name="Jiang X."/>
            <person name="Thorpe C."/>
            <person name="Mueller R.L."/>
            <person name="Sun C."/>
            <person name="Waterhouse R.M."/>
            <person name="Yan G."/>
            <person name="Tu Z.J."/>
            <person name="Fang X."/>
            <person name="James A.A."/>
        </authorList>
    </citation>
    <scope>NUCLEOTIDE SEQUENCE [LARGE SCALE GENOMIC DNA]</scope>
    <source>
        <strain evidence="8">Foshan</strain>
    </source>
</reference>
<proteinExistence type="inferred from homology"/>
<evidence type="ECO:0000256" key="2">
    <source>
        <dbReference type="ARBA" id="ARBA00007175"/>
    </source>
</evidence>
<keyword evidence="8" id="KW-1185">Reference proteome</keyword>
<evidence type="ECO:0000256" key="6">
    <source>
        <dbReference type="SAM" id="MobiDB-lite"/>
    </source>
</evidence>
<dbReference type="PANTHER" id="PTHR14577">
    <property type="entry name" value="NUCLEOLAR PROTEIN 12"/>
    <property type="match status" value="1"/>
</dbReference>
<feature type="compositionally biased region" description="Polar residues" evidence="6">
    <location>
        <begin position="215"/>
        <end position="235"/>
    </location>
</feature>
<keyword evidence="4" id="KW-0175">Coiled coil</keyword>
<dbReference type="Pfam" id="PF09805">
    <property type="entry name" value="Nop25"/>
    <property type="match status" value="1"/>
</dbReference>
<evidence type="ECO:0000256" key="4">
    <source>
        <dbReference type="ARBA" id="ARBA00023054"/>
    </source>
</evidence>
<comment type="similarity">
    <text evidence="2">Belongs to the RRP17 family.</text>
</comment>
<feature type="region of interest" description="Disordered" evidence="6">
    <location>
        <begin position="107"/>
        <end position="271"/>
    </location>
</feature>
<feature type="compositionally biased region" description="Acidic residues" evidence="6">
    <location>
        <begin position="124"/>
        <end position="145"/>
    </location>
</feature>
<evidence type="ECO:0000256" key="5">
    <source>
        <dbReference type="ARBA" id="ARBA00023242"/>
    </source>
</evidence>
<keyword evidence="5" id="KW-0539">Nucleus</keyword>
<accession>A0ABM1ZBI2</accession>
<feature type="compositionally biased region" description="Basic residues" evidence="6">
    <location>
        <begin position="236"/>
        <end position="253"/>
    </location>
</feature>
<dbReference type="EnsemblMetazoa" id="AALFPA23_016895.R24677">
    <property type="protein sequence ID" value="AALFPA23_016895.P24677"/>
    <property type="gene ID" value="AALFPA23_016895"/>
</dbReference>
<dbReference type="Proteomes" id="UP000069940">
    <property type="component" value="Unassembled WGS sequence"/>
</dbReference>
<dbReference type="PANTHER" id="PTHR14577:SF0">
    <property type="entry name" value="NUCLEOLAR PROTEIN 12"/>
    <property type="match status" value="1"/>
</dbReference>
<reference evidence="7" key="2">
    <citation type="submission" date="2025-05" db="UniProtKB">
        <authorList>
            <consortium name="EnsemblMetazoa"/>
        </authorList>
    </citation>
    <scope>IDENTIFICATION</scope>
    <source>
        <strain evidence="7">Foshan</strain>
    </source>
</reference>
<evidence type="ECO:0000313" key="8">
    <source>
        <dbReference type="Proteomes" id="UP000069940"/>
    </source>
</evidence>
<feature type="compositionally biased region" description="Basic residues" evidence="6">
    <location>
        <begin position="262"/>
        <end position="271"/>
    </location>
</feature>
<sequence length="271" mass="31333">MKRKSESGNKPAFVKRKTELVFDPNKRKEFLTGFHKRKVHRKKLAHGDLQRKLKEETRRIRLEAKDNVKKLYHSYKPIPELTAADREDDEYDTENVTVKVVELSTTDLAKENNWIGENSAVVRDEEDAEEDQDEEESSSDDEDVDTVPGMELDGESSKKRKSKHGNDSDDEDQEQPEDKQAPSGGKQKPRGPVLNLEGVRSKKELNKKLKRHAQKSMQKSKAFQRSVRVQQQKQLKNSRRVRHFKTKHLKRKGKLNDGVKQGKGKKRGGRD</sequence>